<organism evidence="7 8">
    <name type="scientific">Novosphingobium album</name>
    <name type="common">ex Hu et al. 2023</name>
    <dbReference type="NCBI Taxonomy" id="2930093"/>
    <lineage>
        <taxon>Bacteria</taxon>
        <taxon>Pseudomonadati</taxon>
        <taxon>Pseudomonadota</taxon>
        <taxon>Alphaproteobacteria</taxon>
        <taxon>Sphingomonadales</taxon>
        <taxon>Sphingomonadaceae</taxon>
        <taxon>Novosphingobium</taxon>
    </lineage>
</organism>
<sequence>MSDPATGRGIRIAVIDSGVHPQHDHIDASRLLPGASIGGNGTIGTAPEDTLDRLGHGTAVTAAIQEKAPEAFCMPIRVFHDGLKTTGYALITAIDWAIAQGADIINLSLGSTNPAHAPAFAATVERACHAGSIVVAPRAVEDTPCYPGALDGVLSVCLDWDCPRATYRPAPDGSGQFFASGFPRPIPGVPLRRNIHGISFATAQMAGFAACALEGLDTTDRSHGRIEAVRAALCG</sequence>
<evidence type="ECO:0000256" key="5">
    <source>
        <dbReference type="PROSITE-ProRule" id="PRU01240"/>
    </source>
</evidence>
<dbReference type="RefSeq" id="WP_243992987.1">
    <property type="nucleotide sequence ID" value="NZ_JALHLE010000011.1"/>
</dbReference>
<dbReference type="InterPro" id="IPR000209">
    <property type="entry name" value="Peptidase_S8/S53_dom"/>
</dbReference>
<dbReference type="PROSITE" id="PS00136">
    <property type="entry name" value="SUBTILASE_ASP"/>
    <property type="match status" value="1"/>
</dbReference>
<keyword evidence="3 5" id="KW-0378">Hydrolase</keyword>
<feature type="domain" description="Peptidase S8/S53" evidence="6">
    <location>
        <begin position="7"/>
        <end position="136"/>
    </location>
</feature>
<dbReference type="SUPFAM" id="SSF52743">
    <property type="entry name" value="Subtilisin-like"/>
    <property type="match status" value="1"/>
</dbReference>
<dbReference type="EMBL" id="JALHLE010000011">
    <property type="protein sequence ID" value="MCJ2178697.1"/>
    <property type="molecule type" value="Genomic_DNA"/>
</dbReference>
<evidence type="ECO:0000256" key="2">
    <source>
        <dbReference type="ARBA" id="ARBA00022670"/>
    </source>
</evidence>
<accession>A0ABT0B0Y1</accession>
<dbReference type="InterPro" id="IPR050131">
    <property type="entry name" value="Peptidase_S8_subtilisin-like"/>
</dbReference>
<evidence type="ECO:0000256" key="3">
    <source>
        <dbReference type="ARBA" id="ARBA00022801"/>
    </source>
</evidence>
<feature type="active site" description="Charge relay system" evidence="5">
    <location>
        <position position="199"/>
    </location>
</feature>
<gene>
    <name evidence="7" type="ORF">MTR64_08985</name>
</gene>
<comment type="caution">
    <text evidence="7">The sequence shown here is derived from an EMBL/GenBank/DDBJ whole genome shotgun (WGS) entry which is preliminary data.</text>
</comment>
<dbReference type="Proteomes" id="UP001162880">
    <property type="component" value="Unassembled WGS sequence"/>
</dbReference>
<feature type="active site" description="Charge relay system" evidence="5">
    <location>
        <position position="16"/>
    </location>
</feature>
<dbReference type="Gene3D" id="3.40.50.200">
    <property type="entry name" value="Peptidase S8/S53 domain"/>
    <property type="match status" value="1"/>
</dbReference>
<dbReference type="InterPro" id="IPR023827">
    <property type="entry name" value="Peptidase_S8_Asp-AS"/>
</dbReference>
<proteinExistence type="inferred from homology"/>
<evidence type="ECO:0000313" key="8">
    <source>
        <dbReference type="Proteomes" id="UP001162880"/>
    </source>
</evidence>
<dbReference type="InterPro" id="IPR015500">
    <property type="entry name" value="Peptidase_S8_subtilisin-rel"/>
</dbReference>
<dbReference type="InterPro" id="IPR036852">
    <property type="entry name" value="Peptidase_S8/S53_dom_sf"/>
</dbReference>
<name>A0ABT0B0Y1_9SPHN</name>
<reference evidence="7" key="1">
    <citation type="submission" date="2022-03" db="EMBL/GenBank/DDBJ databases">
        <title>Identification of a novel bacterium isolated from mangrove sediments.</title>
        <authorList>
            <person name="Pan X."/>
        </authorList>
    </citation>
    <scope>NUCLEOTIDE SEQUENCE</scope>
    <source>
        <strain evidence="7">B2580</strain>
    </source>
</reference>
<evidence type="ECO:0000313" key="7">
    <source>
        <dbReference type="EMBL" id="MCJ2178697.1"/>
    </source>
</evidence>
<keyword evidence="4 5" id="KW-0720">Serine protease</keyword>
<protein>
    <submittedName>
        <fullName evidence="7">S8 family serine peptidase</fullName>
    </submittedName>
</protein>
<comment type="similarity">
    <text evidence="1 5">Belongs to the peptidase S8 family.</text>
</comment>
<dbReference type="PANTHER" id="PTHR43806">
    <property type="entry name" value="PEPTIDASE S8"/>
    <property type="match status" value="1"/>
</dbReference>
<evidence type="ECO:0000256" key="1">
    <source>
        <dbReference type="ARBA" id="ARBA00011073"/>
    </source>
</evidence>
<keyword evidence="8" id="KW-1185">Reference proteome</keyword>
<dbReference type="PANTHER" id="PTHR43806:SF11">
    <property type="entry name" value="CEREVISIN-RELATED"/>
    <property type="match status" value="1"/>
</dbReference>
<evidence type="ECO:0000256" key="4">
    <source>
        <dbReference type="ARBA" id="ARBA00022825"/>
    </source>
</evidence>
<feature type="active site" description="Charge relay system" evidence="5">
    <location>
        <position position="56"/>
    </location>
</feature>
<keyword evidence="2 5" id="KW-0645">Protease</keyword>
<dbReference type="Pfam" id="PF00082">
    <property type="entry name" value="Peptidase_S8"/>
    <property type="match status" value="1"/>
</dbReference>
<dbReference type="PRINTS" id="PR00723">
    <property type="entry name" value="SUBTILISIN"/>
</dbReference>
<evidence type="ECO:0000259" key="6">
    <source>
        <dbReference type="Pfam" id="PF00082"/>
    </source>
</evidence>
<dbReference type="PROSITE" id="PS51892">
    <property type="entry name" value="SUBTILASE"/>
    <property type="match status" value="1"/>
</dbReference>